<evidence type="ECO:0000313" key="2">
    <source>
        <dbReference type="EMBL" id="AKO60587.2"/>
    </source>
</evidence>
<evidence type="ECO:0000256" key="1">
    <source>
        <dbReference type="SAM" id="MobiDB-lite"/>
    </source>
</evidence>
<dbReference type="KEGG" id="vg:25102573"/>
<gene>
    <name evidence="2" type="ORF">ATTACNE_44</name>
</gene>
<sequence>MEKTNTPPQTEHPLKRTKQPPVSNSRARVEYSYPQRSPGR</sequence>
<keyword evidence="3" id="KW-1185">Reference proteome</keyword>
<dbReference type="Proteomes" id="UP000202822">
    <property type="component" value="Segment"/>
</dbReference>
<organism evidence="2 3">
    <name type="scientific">Propionibacterium phage Attacne</name>
    <dbReference type="NCBI Taxonomy" id="1655012"/>
    <lineage>
        <taxon>Viruses</taxon>
        <taxon>Duplodnaviria</taxon>
        <taxon>Heunggongvirae</taxon>
        <taxon>Uroviricota</taxon>
        <taxon>Caudoviricetes</taxon>
        <taxon>Pahexavirus</taxon>
        <taxon>Pahexavirus attacne</taxon>
    </lineage>
</organism>
<name>A0A0H4IR84_9CAUD</name>
<reference evidence="2 3" key="1">
    <citation type="submission" date="2015-04" db="EMBL/GenBank/DDBJ databases">
        <authorList>
            <person name="Bhondoekhan F."/>
            <person name="Cheng J."/>
            <person name="Hoang A."/>
            <person name="Jain R."/>
            <person name="Gonzales R."/>
            <person name="Reddi K."/>
            <person name="Villella W."/>
            <person name="Bowman C."/>
            <person name="Mould D."/>
            <person name="Parker J.M."/>
            <person name="Sanders E.R."/>
        </authorList>
    </citation>
    <scope>NUCLEOTIDE SEQUENCE [LARGE SCALE GENOMIC DNA]</scope>
</reference>
<feature type="region of interest" description="Disordered" evidence="1">
    <location>
        <begin position="1"/>
        <end position="40"/>
    </location>
</feature>
<dbReference type="EMBL" id="KR337651">
    <property type="protein sequence ID" value="AKO60587.2"/>
    <property type="molecule type" value="Genomic_DNA"/>
</dbReference>
<dbReference type="OrthoDB" id="27236at10239"/>
<proteinExistence type="predicted"/>
<accession>A0A0H4IR84</accession>
<dbReference type="GeneID" id="25102573"/>
<evidence type="ECO:0000313" key="3">
    <source>
        <dbReference type="Proteomes" id="UP000202822"/>
    </source>
</evidence>
<protein>
    <submittedName>
        <fullName evidence="2">Uncharacterized protein</fullName>
    </submittedName>
</protein>